<reference evidence="4" key="1">
    <citation type="submission" date="2015-01" db="EMBL/GenBank/DDBJ databases">
        <authorList>
            <person name="Aksoy S."/>
            <person name="Warren W."/>
            <person name="Wilson R.K."/>
        </authorList>
    </citation>
    <scope>NUCLEOTIDE SEQUENCE [LARGE SCALE GENOMIC DNA]</scope>
    <source>
        <strain evidence="4">IAEA</strain>
    </source>
</reference>
<name>A0A1B0BCA4_9MUSC</name>
<dbReference type="Pfam" id="PF00014">
    <property type="entry name" value="Kunitz_BPTI"/>
    <property type="match status" value="1"/>
</dbReference>
<organism evidence="3 4">
    <name type="scientific">Glossina palpalis gambiensis</name>
    <dbReference type="NCBI Taxonomy" id="67801"/>
    <lineage>
        <taxon>Eukaryota</taxon>
        <taxon>Metazoa</taxon>
        <taxon>Ecdysozoa</taxon>
        <taxon>Arthropoda</taxon>
        <taxon>Hexapoda</taxon>
        <taxon>Insecta</taxon>
        <taxon>Pterygota</taxon>
        <taxon>Neoptera</taxon>
        <taxon>Endopterygota</taxon>
        <taxon>Diptera</taxon>
        <taxon>Brachycera</taxon>
        <taxon>Muscomorpha</taxon>
        <taxon>Hippoboscoidea</taxon>
        <taxon>Glossinidae</taxon>
        <taxon>Glossina</taxon>
    </lineage>
</organism>
<accession>A0A1B0BCA4</accession>
<feature type="signal peptide" evidence="1">
    <location>
        <begin position="1"/>
        <end position="21"/>
    </location>
</feature>
<protein>
    <recommendedName>
        <fullName evidence="2">BPTI/Kunitz inhibitor domain-containing protein</fullName>
    </recommendedName>
</protein>
<dbReference type="InterPro" id="IPR002223">
    <property type="entry name" value="Kunitz_BPTI"/>
</dbReference>
<evidence type="ECO:0000313" key="4">
    <source>
        <dbReference type="Proteomes" id="UP000092460"/>
    </source>
</evidence>
<evidence type="ECO:0000313" key="3">
    <source>
        <dbReference type="EnsemblMetazoa" id="GPPI025518-PA"/>
    </source>
</evidence>
<dbReference type="Gene3D" id="4.10.410.10">
    <property type="entry name" value="Pancreatic trypsin inhibitor Kunitz domain"/>
    <property type="match status" value="1"/>
</dbReference>
<dbReference type="GO" id="GO:0004867">
    <property type="term" value="F:serine-type endopeptidase inhibitor activity"/>
    <property type="evidence" value="ECO:0007669"/>
    <property type="project" value="InterPro"/>
</dbReference>
<feature type="chain" id="PRO_5008404722" description="BPTI/Kunitz inhibitor domain-containing protein" evidence="1">
    <location>
        <begin position="22"/>
        <end position="72"/>
    </location>
</feature>
<dbReference type="InterPro" id="IPR036880">
    <property type="entry name" value="Kunitz_BPTI_sf"/>
</dbReference>
<dbReference type="AlphaFoldDB" id="A0A1B0BCA4"/>
<evidence type="ECO:0000259" key="2">
    <source>
        <dbReference type="Pfam" id="PF00014"/>
    </source>
</evidence>
<feature type="domain" description="BPTI/Kunitz inhibitor" evidence="2">
    <location>
        <begin position="33"/>
        <end position="71"/>
    </location>
</feature>
<evidence type="ECO:0000256" key="1">
    <source>
        <dbReference type="SAM" id="SignalP"/>
    </source>
</evidence>
<dbReference type="VEuPathDB" id="VectorBase:GPPI025518"/>
<keyword evidence="4" id="KW-1185">Reference proteome</keyword>
<dbReference type="EnsemblMetazoa" id="GPPI025518-RA">
    <property type="protein sequence ID" value="GPPI025518-PA"/>
    <property type="gene ID" value="GPPI025518"/>
</dbReference>
<keyword evidence="1" id="KW-0732">Signal</keyword>
<dbReference type="SUPFAM" id="SSF57362">
    <property type="entry name" value="BPTI-like"/>
    <property type="match status" value="1"/>
</dbReference>
<dbReference type="EMBL" id="JXJN01011907">
    <property type="status" value="NOT_ANNOTATED_CDS"/>
    <property type="molecule type" value="Genomic_DNA"/>
</dbReference>
<sequence>MKLLLVLVIAALLPLFNVVTSYSGICYLPHASHSSGRRKCNRKLKLWTYRADLNKCVRFRGCGDNYNQFSKK</sequence>
<dbReference type="STRING" id="67801.A0A1B0BCA4"/>
<reference evidence="3" key="2">
    <citation type="submission" date="2020-05" db="UniProtKB">
        <authorList>
            <consortium name="EnsemblMetazoa"/>
        </authorList>
    </citation>
    <scope>IDENTIFICATION</scope>
    <source>
        <strain evidence="3">IAEA</strain>
    </source>
</reference>
<dbReference type="Proteomes" id="UP000092460">
    <property type="component" value="Unassembled WGS sequence"/>
</dbReference>
<proteinExistence type="predicted"/>